<dbReference type="CDD" id="cd17932">
    <property type="entry name" value="DEXQc_UvrD"/>
    <property type="match status" value="1"/>
</dbReference>
<dbReference type="PROSITE" id="PS51217">
    <property type="entry name" value="UVRD_HELICASE_CTER"/>
    <property type="match status" value="1"/>
</dbReference>
<dbReference type="Pfam" id="PF00580">
    <property type="entry name" value="UvrD-helicase"/>
    <property type="match status" value="1"/>
</dbReference>
<feature type="binding site" evidence="12">
    <location>
        <begin position="29"/>
        <end position="36"/>
    </location>
    <ligand>
        <name>ATP</name>
        <dbReference type="ChEBI" id="CHEBI:30616"/>
    </ligand>
</feature>
<comment type="catalytic activity">
    <reaction evidence="8">
        <text>Couples ATP hydrolysis with the unwinding of duplex DNA by translocating in the 3'-5' direction.</text>
        <dbReference type="EC" id="5.6.2.4"/>
    </reaction>
</comment>
<evidence type="ECO:0000256" key="11">
    <source>
        <dbReference type="ARBA" id="ARBA00048988"/>
    </source>
</evidence>
<dbReference type="Proteomes" id="UP000595224">
    <property type="component" value="Chromosome"/>
</dbReference>
<keyword evidence="4 12" id="KW-0347">Helicase</keyword>
<dbReference type="AlphaFoldDB" id="A0A7T3REK0"/>
<keyword evidence="2 12" id="KW-0547">Nucleotide-binding</keyword>
<reference evidence="15 16" key="1">
    <citation type="submission" date="2020-11" db="EMBL/GenBank/DDBJ databases">
        <title>Treponema Peruensis nv. sp., first commensal Treponema isolated from human feces.</title>
        <authorList>
            <person name="Belkhou C."/>
            <person name="Raes J."/>
        </authorList>
    </citation>
    <scope>NUCLEOTIDE SEQUENCE [LARGE SCALE GENOMIC DNA]</scope>
    <source>
        <strain evidence="15 16">RCC2812</strain>
    </source>
</reference>
<evidence type="ECO:0000256" key="12">
    <source>
        <dbReference type="PROSITE-ProRule" id="PRU00560"/>
    </source>
</evidence>
<keyword evidence="3 12" id="KW-0378">Hydrolase</keyword>
<dbReference type="GO" id="GO:0016787">
    <property type="term" value="F:hydrolase activity"/>
    <property type="evidence" value="ECO:0007669"/>
    <property type="project" value="UniProtKB-UniRule"/>
</dbReference>
<evidence type="ECO:0000313" key="15">
    <source>
        <dbReference type="EMBL" id="QQA01578.1"/>
    </source>
</evidence>
<evidence type="ECO:0000256" key="9">
    <source>
        <dbReference type="ARBA" id="ARBA00034808"/>
    </source>
</evidence>
<dbReference type="InterPro" id="IPR014017">
    <property type="entry name" value="DNA_helicase_UvrD-like_C"/>
</dbReference>
<dbReference type="RefSeq" id="WP_198443108.1">
    <property type="nucleotide sequence ID" value="NZ_CBCSHE010000016.1"/>
</dbReference>
<evidence type="ECO:0000256" key="3">
    <source>
        <dbReference type="ARBA" id="ARBA00022801"/>
    </source>
</evidence>
<gene>
    <name evidence="15" type="ORF">IWA51_02890</name>
</gene>
<dbReference type="PROSITE" id="PS51198">
    <property type="entry name" value="UVRD_HELICASE_ATP_BIND"/>
    <property type="match status" value="1"/>
</dbReference>
<sequence length="724" mass="81121">MLADDYLGVLNSEQRAAVEHTGSPLLILAGAGSGKTRVITTKIAWLIRECQVDPVGILAVTFTKKAASEMQERAVNIEERARFAQIRTFHSFGAYFLRKHAGLAGVDKNFTVYDDDDMITLLCKAVPSLTKKDASRLAHKISLAKDYCLSPDSPELEQIEADPEFADIYASYQKRLRDTGNVDFGDLIMLPYEILRDNEFIRRETHSRYKVIMVDEYQDSNVAQFKFLQLLSGVDEGSGTYVCVVGDDDQSIYKFRGAEVQNILNFQEHFPGTKLIRLETNYRSHAEILACADSVVKNNSGRLGKTLVAARGKGKKPVMVFLPTQDDETQFCAELIMQAADAGVPYSNWAVLYRTNAQSLGFESEFLHQKIPYQIVGSLKFYEREEIKDALAWLSFTANPRDEISFRRIVNKPARGIGATTQDRIVAAGTGSSLVFAAQKMKLSKKAAEGMEKFCSLFNSLNEMIPDEESAEANTGTSESEANLSEFVKEAVIKSGLLDYHREQDEITGTQKEENLHELMNSAVPYKCTRQGLLEFLDHINLDRTLDLQNENSDEDRVTLITLHNTKGLEFPRVIITGMEGGIFPREDKTEAELEEERRLLYVGITRAKDELYFTSCRSRRLYGQIKYMSPSPFLAEIAPSLVRVLGEKPASLGFGADDVPPEAKKYKKGTLVYHDDYGHGEIIATSKDSEGEYVVTVSFETGGIKKFLPKYQSSSLLVEDTDF</sequence>
<evidence type="ECO:0000256" key="6">
    <source>
        <dbReference type="ARBA" id="ARBA00023125"/>
    </source>
</evidence>
<feature type="domain" description="UvrD-like helicase ATP-binding" evidence="13">
    <location>
        <begin position="8"/>
        <end position="285"/>
    </location>
</feature>
<dbReference type="Gene3D" id="1.10.10.160">
    <property type="match status" value="1"/>
</dbReference>
<evidence type="ECO:0000259" key="14">
    <source>
        <dbReference type="PROSITE" id="PS51217"/>
    </source>
</evidence>
<keyword evidence="6" id="KW-0238">DNA-binding</keyword>
<keyword evidence="7" id="KW-0413">Isomerase</keyword>
<name>A0A7T3REK0_9SPIR</name>
<accession>A0A7T3REK0</accession>
<dbReference type="InterPro" id="IPR014016">
    <property type="entry name" value="UvrD-like_ATP-bd"/>
</dbReference>
<evidence type="ECO:0000256" key="1">
    <source>
        <dbReference type="ARBA" id="ARBA00009922"/>
    </source>
</evidence>
<dbReference type="PANTHER" id="PTHR11070:SF2">
    <property type="entry name" value="ATP-DEPENDENT DNA HELICASE SRS2"/>
    <property type="match status" value="1"/>
</dbReference>
<protein>
    <recommendedName>
        <fullName evidence="9">DNA 3'-5' helicase</fullName>
        <ecNumber evidence="9">5.6.2.4</ecNumber>
    </recommendedName>
    <alternativeName>
        <fullName evidence="10">DNA 3'-5' helicase II</fullName>
    </alternativeName>
</protein>
<dbReference type="KEGG" id="tper:IWA51_02890"/>
<dbReference type="InterPro" id="IPR013986">
    <property type="entry name" value="DExx_box_DNA_helicase_dom_sf"/>
</dbReference>
<dbReference type="GO" id="GO:0005829">
    <property type="term" value="C:cytosol"/>
    <property type="evidence" value="ECO:0007669"/>
    <property type="project" value="TreeGrafter"/>
</dbReference>
<dbReference type="GO" id="GO:0000725">
    <property type="term" value="P:recombinational repair"/>
    <property type="evidence" value="ECO:0007669"/>
    <property type="project" value="TreeGrafter"/>
</dbReference>
<dbReference type="GO" id="GO:0043138">
    <property type="term" value="F:3'-5' DNA helicase activity"/>
    <property type="evidence" value="ECO:0007669"/>
    <property type="project" value="UniProtKB-EC"/>
</dbReference>
<evidence type="ECO:0000256" key="8">
    <source>
        <dbReference type="ARBA" id="ARBA00034617"/>
    </source>
</evidence>
<dbReference type="Gene3D" id="3.40.50.300">
    <property type="entry name" value="P-loop containing nucleotide triphosphate hydrolases"/>
    <property type="match status" value="2"/>
</dbReference>
<dbReference type="GO" id="GO:0003677">
    <property type="term" value="F:DNA binding"/>
    <property type="evidence" value="ECO:0007669"/>
    <property type="project" value="UniProtKB-KW"/>
</dbReference>
<dbReference type="GO" id="GO:0033202">
    <property type="term" value="C:DNA helicase complex"/>
    <property type="evidence" value="ECO:0007669"/>
    <property type="project" value="TreeGrafter"/>
</dbReference>
<organism evidence="15 16">
    <name type="scientific">Treponema peruense</name>
    <dbReference type="NCBI Taxonomy" id="2787628"/>
    <lineage>
        <taxon>Bacteria</taxon>
        <taxon>Pseudomonadati</taxon>
        <taxon>Spirochaetota</taxon>
        <taxon>Spirochaetia</taxon>
        <taxon>Spirochaetales</taxon>
        <taxon>Treponemataceae</taxon>
        <taxon>Treponema</taxon>
    </lineage>
</organism>
<keyword evidence="16" id="KW-1185">Reference proteome</keyword>
<comment type="catalytic activity">
    <reaction evidence="11">
        <text>ATP + H2O = ADP + phosphate + H(+)</text>
        <dbReference type="Rhea" id="RHEA:13065"/>
        <dbReference type="ChEBI" id="CHEBI:15377"/>
        <dbReference type="ChEBI" id="CHEBI:15378"/>
        <dbReference type="ChEBI" id="CHEBI:30616"/>
        <dbReference type="ChEBI" id="CHEBI:43474"/>
        <dbReference type="ChEBI" id="CHEBI:456216"/>
        <dbReference type="EC" id="5.6.2.4"/>
    </reaction>
</comment>
<dbReference type="EC" id="5.6.2.4" evidence="9"/>
<evidence type="ECO:0000256" key="7">
    <source>
        <dbReference type="ARBA" id="ARBA00023235"/>
    </source>
</evidence>
<evidence type="ECO:0000256" key="5">
    <source>
        <dbReference type="ARBA" id="ARBA00022840"/>
    </source>
</evidence>
<feature type="domain" description="UvrD-like helicase C-terminal" evidence="14">
    <location>
        <begin position="286"/>
        <end position="568"/>
    </location>
</feature>
<evidence type="ECO:0000259" key="13">
    <source>
        <dbReference type="PROSITE" id="PS51198"/>
    </source>
</evidence>
<proteinExistence type="inferred from homology"/>
<evidence type="ECO:0000256" key="2">
    <source>
        <dbReference type="ARBA" id="ARBA00022741"/>
    </source>
</evidence>
<dbReference type="InterPro" id="IPR027417">
    <property type="entry name" value="P-loop_NTPase"/>
</dbReference>
<comment type="similarity">
    <text evidence="1">Belongs to the helicase family. UvrD subfamily.</text>
</comment>
<dbReference type="Gene3D" id="1.10.486.10">
    <property type="entry name" value="PCRA, domain 4"/>
    <property type="match status" value="1"/>
</dbReference>
<evidence type="ECO:0000256" key="10">
    <source>
        <dbReference type="ARBA" id="ARBA00034923"/>
    </source>
</evidence>
<dbReference type="EMBL" id="CP064936">
    <property type="protein sequence ID" value="QQA01578.1"/>
    <property type="molecule type" value="Genomic_DNA"/>
</dbReference>
<dbReference type="SUPFAM" id="SSF52540">
    <property type="entry name" value="P-loop containing nucleoside triphosphate hydrolases"/>
    <property type="match status" value="1"/>
</dbReference>
<evidence type="ECO:0000256" key="4">
    <source>
        <dbReference type="ARBA" id="ARBA00022806"/>
    </source>
</evidence>
<dbReference type="GO" id="GO:0005524">
    <property type="term" value="F:ATP binding"/>
    <property type="evidence" value="ECO:0007669"/>
    <property type="project" value="UniProtKB-UniRule"/>
</dbReference>
<dbReference type="InterPro" id="IPR000212">
    <property type="entry name" value="DNA_helicase_UvrD/REP"/>
</dbReference>
<evidence type="ECO:0000313" key="16">
    <source>
        <dbReference type="Proteomes" id="UP000595224"/>
    </source>
</evidence>
<dbReference type="Pfam" id="PF13361">
    <property type="entry name" value="UvrD_C"/>
    <property type="match status" value="1"/>
</dbReference>
<keyword evidence="5 12" id="KW-0067">ATP-binding</keyword>
<dbReference type="PANTHER" id="PTHR11070">
    <property type="entry name" value="UVRD / RECB / PCRA DNA HELICASE FAMILY MEMBER"/>
    <property type="match status" value="1"/>
</dbReference>